<feature type="chain" id="PRO_5038998860" description="DUF4352 domain-containing protein" evidence="1">
    <location>
        <begin position="27"/>
        <end position="180"/>
    </location>
</feature>
<organism evidence="2 3">
    <name type="scientific">Mycobacterium intracellulare</name>
    <dbReference type="NCBI Taxonomy" id="1767"/>
    <lineage>
        <taxon>Bacteria</taxon>
        <taxon>Bacillati</taxon>
        <taxon>Actinomycetota</taxon>
        <taxon>Actinomycetes</taxon>
        <taxon>Mycobacteriales</taxon>
        <taxon>Mycobacteriaceae</taxon>
        <taxon>Mycobacterium</taxon>
        <taxon>Mycobacterium avium complex (MAC)</taxon>
    </lineage>
</organism>
<dbReference type="EMBL" id="AP024255">
    <property type="protein sequence ID" value="BCP00832.1"/>
    <property type="molecule type" value="Genomic_DNA"/>
</dbReference>
<keyword evidence="1" id="KW-0732">Signal</keyword>
<evidence type="ECO:0008006" key="4">
    <source>
        <dbReference type="Google" id="ProtNLM"/>
    </source>
</evidence>
<dbReference type="Proteomes" id="UP000595205">
    <property type="component" value="Chromosome"/>
</dbReference>
<sequence length="180" mass="18453">MVRAGFVGAAAAAAAVIATCSCPSGSADPASESPPFPTGQMGVPVHARAAGGATADITIDSATWLPPGCASHFASPTPGSACNVVEMTITATSHYFFQFDQRYMFAGYGGGNDAPQPATMAVDYQRLNKMPPLESGGLHDGQTAHGFVGFAMPTGGELYITINDPSQPAPYTEAAWIVHT</sequence>
<evidence type="ECO:0000256" key="1">
    <source>
        <dbReference type="SAM" id="SignalP"/>
    </source>
</evidence>
<gene>
    <name evidence="2" type="ORF">MINTM018_36010</name>
</gene>
<dbReference type="PROSITE" id="PS51257">
    <property type="entry name" value="PROKAR_LIPOPROTEIN"/>
    <property type="match status" value="1"/>
</dbReference>
<reference evidence="2 3" key="1">
    <citation type="submission" date="2020-12" db="EMBL/GenBank/DDBJ databases">
        <title>Genome sequence of clinical Mycobacterium intracellulare strains.</title>
        <authorList>
            <person name="Tateishi Y."/>
            <person name="Matsumoto S."/>
            <person name="Fukushima Y."/>
            <person name="Nakajima C."/>
            <person name="Suzuki Y."/>
        </authorList>
    </citation>
    <scope>NUCLEOTIDE SEQUENCE [LARGE SCALE GENOMIC DNA]</scope>
    <source>
        <strain evidence="2 3">M018</strain>
    </source>
</reference>
<evidence type="ECO:0000313" key="2">
    <source>
        <dbReference type="EMBL" id="BCP00832.1"/>
    </source>
</evidence>
<protein>
    <recommendedName>
        <fullName evidence="4">DUF4352 domain-containing protein</fullName>
    </recommendedName>
</protein>
<name>A0A7R7RQ69_MYCIT</name>
<proteinExistence type="predicted"/>
<evidence type="ECO:0000313" key="3">
    <source>
        <dbReference type="Proteomes" id="UP000595205"/>
    </source>
</evidence>
<dbReference type="AlphaFoldDB" id="A0A7R7RQ69"/>
<accession>A0A7R7RQ69</accession>
<feature type="signal peptide" evidence="1">
    <location>
        <begin position="1"/>
        <end position="26"/>
    </location>
</feature>